<dbReference type="EMBL" id="AFAY01000045">
    <property type="protein sequence ID" value="EGF10166.1"/>
    <property type="molecule type" value="Genomic_DNA"/>
</dbReference>
<organism evidence="1 2">
    <name type="scientific">Neisseria bacilliformis ATCC BAA-1200</name>
    <dbReference type="NCBI Taxonomy" id="888742"/>
    <lineage>
        <taxon>Bacteria</taxon>
        <taxon>Pseudomonadati</taxon>
        <taxon>Pseudomonadota</taxon>
        <taxon>Betaproteobacteria</taxon>
        <taxon>Neisseriales</taxon>
        <taxon>Neisseriaceae</taxon>
        <taxon>Neisseria</taxon>
    </lineage>
</organism>
<evidence type="ECO:0000313" key="2">
    <source>
        <dbReference type="Proteomes" id="UP000004105"/>
    </source>
</evidence>
<dbReference type="HOGENOM" id="CLU_3120196_0_0_4"/>
<evidence type="ECO:0000313" key="1">
    <source>
        <dbReference type="EMBL" id="EGF10166.1"/>
    </source>
</evidence>
<dbReference type="Proteomes" id="UP000004105">
    <property type="component" value="Unassembled WGS sequence"/>
</dbReference>
<dbReference type="AlphaFoldDB" id="F2BEG9"/>
<protein>
    <submittedName>
        <fullName evidence="1">Uncharacterized protein</fullName>
    </submittedName>
</protein>
<accession>F2BEG9</accession>
<gene>
    <name evidence="1" type="ORF">HMPREF9123_2125</name>
</gene>
<sequence length="50" mass="5866">MHRRWQRPSEKRHTAFSDGLCHICGRRACLRRAGNLIMTAVFPPFQKAEQ</sequence>
<comment type="caution">
    <text evidence="1">The sequence shown here is derived from an EMBL/GenBank/DDBJ whole genome shotgun (WGS) entry which is preliminary data.</text>
</comment>
<keyword evidence="2" id="KW-1185">Reference proteome</keyword>
<reference evidence="1 2" key="1">
    <citation type="submission" date="2011-02" db="EMBL/GenBank/DDBJ databases">
        <authorList>
            <person name="Muzny D."/>
            <person name="Qin X."/>
            <person name="Deng J."/>
            <person name="Jiang H."/>
            <person name="Liu Y."/>
            <person name="Qu J."/>
            <person name="Song X.-Z."/>
            <person name="Zhang L."/>
            <person name="Thornton R."/>
            <person name="Coyle M."/>
            <person name="Francisco L."/>
            <person name="Jackson L."/>
            <person name="Javaid M."/>
            <person name="Korchina V."/>
            <person name="Kovar C."/>
            <person name="Mata R."/>
            <person name="Mathew T."/>
            <person name="Ngo R."/>
            <person name="Nguyen L."/>
            <person name="Nguyen N."/>
            <person name="Okwuonu G."/>
            <person name="Ongeri F."/>
            <person name="Pham C."/>
            <person name="Simmons D."/>
            <person name="Wilczek-Boney K."/>
            <person name="Hale W."/>
            <person name="Jakkamsetti A."/>
            <person name="Pham P."/>
            <person name="Ruth R."/>
            <person name="San Lucas F."/>
            <person name="Warren J."/>
            <person name="Zhang J."/>
            <person name="Zhao Z."/>
            <person name="Zhou C."/>
            <person name="Zhu D."/>
            <person name="Lee S."/>
            <person name="Bess C."/>
            <person name="Blankenburg K."/>
            <person name="Forbes L."/>
            <person name="Fu Q."/>
            <person name="Gubbala S."/>
            <person name="Hirani K."/>
            <person name="Jayaseelan J.C."/>
            <person name="Lara F."/>
            <person name="Munidasa M."/>
            <person name="Palculict T."/>
            <person name="Patil S."/>
            <person name="Pu L.-L."/>
            <person name="Saada N."/>
            <person name="Tang L."/>
            <person name="Weissenberger G."/>
            <person name="Zhu Y."/>
            <person name="Hemphill L."/>
            <person name="Shang Y."/>
            <person name="Youmans B."/>
            <person name="Ayvaz T."/>
            <person name="Ross M."/>
            <person name="Santibanez J."/>
            <person name="Aqrawi P."/>
            <person name="Gross S."/>
            <person name="Joshi V."/>
            <person name="Fowler G."/>
            <person name="Nazareth L."/>
            <person name="Reid J."/>
            <person name="Worley K."/>
            <person name="Petrosino J."/>
            <person name="Highlander S."/>
            <person name="Gibbs R."/>
        </authorList>
    </citation>
    <scope>NUCLEOTIDE SEQUENCE [LARGE SCALE GENOMIC DNA]</scope>
    <source>
        <strain evidence="1 2">ATCC BAA-1200</strain>
    </source>
</reference>
<name>F2BEG9_9NEIS</name>
<proteinExistence type="predicted"/>